<feature type="transmembrane region" description="Helical" evidence="7">
    <location>
        <begin position="359"/>
        <end position="382"/>
    </location>
</feature>
<dbReference type="FunFam" id="1.20.1250.20:FF:000078">
    <property type="entry name" value="MFS maltose transporter, putative"/>
    <property type="match status" value="1"/>
</dbReference>
<comment type="similarity">
    <text evidence="2">Belongs to the major facilitator superfamily. Sugar transporter (TC 2.A.1.1) family.</text>
</comment>
<feature type="transmembrane region" description="Helical" evidence="7">
    <location>
        <begin position="300"/>
        <end position="321"/>
    </location>
</feature>
<name>A0A9P4GZ75_9PLEO</name>
<evidence type="ECO:0000259" key="8">
    <source>
        <dbReference type="PROSITE" id="PS50850"/>
    </source>
</evidence>
<dbReference type="EMBL" id="ML978306">
    <property type="protein sequence ID" value="KAF2024172.1"/>
    <property type="molecule type" value="Genomic_DNA"/>
</dbReference>
<dbReference type="PROSITE" id="PS50850">
    <property type="entry name" value="MFS"/>
    <property type="match status" value="1"/>
</dbReference>
<feature type="transmembrane region" description="Helical" evidence="7">
    <location>
        <begin position="266"/>
        <end position="288"/>
    </location>
</feature>
<dbReference type="PROSITE" id="PS00217">
    <property type="entry name" value="SUGAR_TRANSPORT_2"/>
    <property type="match status" value="1"/>
</dbReference>
<feature type="compositionally biased region" description="Basic and acidic residues" evidence="6">
    <location>
        <begin position="498"/>
        <end position="508"/>
    </location>
</feature>
<dbReference type="InterPro" id="IPR036259">
    <property type="entry name" value="MFS_trans_sf"/>
</dbReference>
<evidence type="ECO:0000256" key="6">
    <source>
        <dbReference type="SAM" id="MobiDB-lite"/>
    </source>
</evidence>
<keyword evidence="10" id="KW-1185">Reference proteome</keyword>
<comment type="subcellular location">
    <subcellularLocation>
        <location evidence="1">Membrane</location>
        <topology evidence="1">Multi-pass membrane protein</topology>
    </subcellularLocation>
</comment>
<organism evidence="9 10">
    <name type="scientific">Setomelanomma holmii</name>
    <dbReference type="NCBI Taxonomy" id="210430"/>
    <lineage>
        <taxon>Eukaryota</taxon>
        <taxon>Fungi</taxon>
        <taxon>Dikarya</taxon>
        <taxon>Ascomycota</taxon>
        <taxon>Pezizomycotina</taxon>
        <taxon>Dothideomycetes</taxon>
        <taxon>Pleosporomycetidae</taxon>
        <taxon>Pleosporales</taxon>
        <taxon>Pleosporineae</taxon>
        <taxon>Phaeosphaeriaceae</taxon>
        <taxon>Setomelanomma</taxon>
    </lineage>
</organism>
<keyword evidence="4 7" id="KW-1133">Transmembrane helix</keyword>
<evidence type="ECO:0000256" key="3">
    <source>
        <dbReference type="ARBA" id="ARBA00022692"/>
    </source>
</evidence>
<gene>
    <name evidence="9" type="ORF">EK21DRAFT_104855</name>
</gene>
<dbReference type="GO" id="GO:0005351">
    <property type="term" value="F:carbohydrate:proton symporter activity"/>
    <property type="evidence" value="ECO:0007669"/>
    <property type="project" value="TreeGrafter"/>
</dbReference>
<feature type="region of interest" description="Disordered" evidence="6">
    <location>
        <begin position="498"/>
        <end position="522"/>
    </location>
</feature>
<feature type="transmembrane region" description="Helical" evidence="7">
    <location>
        <begin position="96"/>
        <end position="114"/>
    </location>
</feature>
<dbReference type="SUPFAM" id="SSF103473">
    <property type="entry name" value="MFS general substrate transporter"/>
    <property type="match status" value="1"/>
</dbReference>
<evidence type="ECO:0000313" key="9">
    <source>
        <dbReference type="EMBL" id="KAF2024172.1"/>
    </source>
</evidence>
<dbReference type="Pfam" id="PF00083">
    <property type="entry name" value="Sugar_tr"/>
    <property type="match status" value="1"/>
</dbReference>
<protein>
    <recommendedName>
        <fullName evidence="8">Major facilitator superfamily (MFS) profile domain-containing protein</fullName>
    </recommendedName>
</protein>
<reference evidence="9" key="1">
    <citation type="journal article" date="2020" name="Stud. Mycol.">
        <title>101 Dothideomycetes genomes: a test case for predicting lifestyles and emergence of pathogens.</title>
        <authorList>
            <person name="Haridas S."/>
            <person name="Albert R."/>
            <person name="Binder M."/>
            <person name="Bloem J."/>
            <person name="Labutti K."/>
            <person name="Salamov A."/>
            <person name="Andreopoulos B."/>
            <person name="Baker S."/>
            <person name="Barry K."/>
            <person name="Bills G."/>
            <person name="Bluhm B."/>
            <person name="Cannon C."/>
            <person name="Castanera R."/>
            <person name="Culley D."/>
            <person name="Daum C."/>
            <person name="Ezra D."/>
            <person name="Gonzalez J."/>
            <person name="Henrissat B."/>
            <person name="Kuo A."/>
            <person name="Liang C."/>
            <person name="Lipzen A."/>
            <person name="Lutzoni F."/>
            <person name="Magnuson J."/>
            <person name="Mondo S."/>
            <person name="Nolan M."/>
            <person name="Ohm R."/>
            <person name="Pangilinan J."/>
            <person name="Park H.-J."/>
            <person name="Ramirez L."/>
            <person name="Alfaro M."/>
            <person name="Sun H."/>
            <person name="Tritt A."/>
            <person name="Yoshinaga Y."/>
            <person name="Zwiers L.-H."/>
            <person name="Turgeon B."/>
            <person name="Goodwin S."/>
            <person name="Spatafora J."/>
            <person name="Crous P."/>
            <person name="Grigoriev I."/>
        </authorList>
    </citation>
    <scope>NUCLEOTIDE SEQUENCE</scope>
    <source>
        <strain evidence="9">CBS 110217</strain>
    </source>
</reference>
<dbReference type="Gene3D" id="1.20.1250.20">
    <property type="entry name" value="MFS general substrate transporter like domains"/>
    <property type="match status" value="1"/>
</dbReference>
<proteinExistence type="inferred from homology"/>
<evidence type="ECO:0000256" key="4">
    <source>
        <dbReference type="ARBA" id="ARBA00022989"/>
    </source>
</evidence>
<dbReference type="OrthoDB" id="6612291at2759"/>
<feature type="transmembrane region" description="Helical" evidence="7">
    <location>
        <begin position="189"/>
        <end position="207"/>
    </location>
</feature>
<dbReference type="PANTHER" id="PTHR48022">
    <property type="entry name" value="PLASTIDIC GLUCOSE TRANSPORTER 4"/>
    <property type="match status" value="1"/>
</dbReference>
<dbReference type="GO" id="GO:0016020">
    <property type="term" value="C:membrane"/>
    <property type="evidence" value="ECO:0007669"/>
    <property type="project" value="UniProtKB-SubCell"/>
</dbReference>
<dbReference type="AlphaFoldDB" id="A0A9P4GZ75"/>
<feature type="transmembrane region" description="Helical" evidence="7">
    <location>
        <begin position="333"/>
        <end position="353"/>
    </location>
</feature>
<dbReference type="InterPro" id="IPR005828">
    <property type="entry name" value="MFS_sugar_transport-like"/>
</dbReference>
<comment type="caution">
    <text evidence="9">The sequence shown here is derived from an EMBL/GenBank/DDBJ whole genome shotgun (WGS) entry which is preliminary data.</text>
</comment>
<keyword evidence="5 7" id="KW-0472">Membrane</keyword>
<dbReference type="InterPro" id="IPR020846">
    <property type="entry name" value="MFS_dom"/>
</dbReference>
<dbReference type="InterPro" id="IPR050360">
    <property type="entry name" value="MFS_Sugar_Transporters"/>
</dbReference>
<evidence type="ECO:0000256" key="7">
    <source>
        <dbReference type="SAM" id="Phobius"/>
    </source>
</evidence>
<accession>A0A9P4GZ75</accession>
<sequence length="590" mass="65390">MTDKEAQQPVATKIVGSNEEAQHAAADEKSMTLMQAIKLYPKAVGYRLAECTVSSTPLNTVSPSTDFLSSNGARAGEVIVLIINSFVSERYGYRKTMIGALMSMTAFIFILFFAPNVQALVIGEVFCGIPWGMLQTLTTQYASEVAPVHLRPILTTFVNMCCVIGQFIASGVNRACVQRPDQWAYRIPFAIQWIWPVPIMIGVFLAPETGARAALRRLTSPDKVPDFNADETIAMIEHTNELEKSMTESTSWFDLFKGTDLRRTEIVCFAWIVQTICGTNVMGYFAYFMQRARLPTVQSFNMSMISLALGLVSTMGSWFLMQHLGRRTIHISGACKLFVILIIVGSCSCAGTQASNWAIGGILILFGFVYDFTIGLVTYSIVSEMSSTRLKAKTIVLARALYNIFNIVVNVLTNYQLGDANWAWGAKTAFFSEPPKGRTYGELDMLFEQNVSARKFASTQVDPYGQGHGLEARMEEKEVAKPEWKEERVSVAEDCRRAAQRQSTDRAPKVRTKRQASQLQPPLYASQASTIKLCEDATYFGSPRSRSLTRIHRIGISGEPGEASPRTPRYLRQLDLSVLPLGGAVRCCGE</sequence>
<evidence type="ECO:0000313" key="10">
    <source>
        <dbReference type="Proteomes" id="UP000799777"/>
    </source>
</evidence>
<evidence type="ECO:0000256" key="1">
    <source>
        <dbReference type="ARBA" id="ARBA00004141"/>
    </source>
</evidence>
<dbReference type="PANTHER" id="PTHR48022:SF76">
    <property type="entry name" value="MALTOSE PERMEASE, PUTATIVE (AFU_ORTHOLOGUE AFUA_8G07240)-RELATED"/>
    <property type="match status" value="1"/>
</dbReference>
<dbReference type="Proteomes" id="UP000799777">
    <property type="component" value="Unassembled WGS sequence"/>
</dbReference>
<keyword evidence="3 7" id="KW-0812">Transmembrane</keyword>
<evidence type="ECO:0000256" key="2">
    <source>
        <dbReference type="ARBA" id="ARBA00010992"/>
    </source>
</evidence>
<evidence type="ECO:0000256" key="5">
    <source>
        <dbReference type="ARBA" id="ARBA00023136"/>
    </source>
</evidence>
<feature type="domain" description="Major facilitator superfamily (MFS) profile" evidence="8">
    <location>
        <begin position="1"/>
        <end position="452"/>
    </location>
</feature>
<dbReference type="InterPro" id="IPR005829">
    <property type="entry name" value="Sugar_transporter_CS"/>
</dbReference>